<feature type="region of interest" description="Disordered" evidence="3">
    <location>
        <begin position="64"/>
        <end position="176"/>
    </location>
</feature>
<feature type="compositionally biased region" description="Basic and acidic residues" evidence="3">
    <location>
        <begin position="133"/>
        <end position="150"/>
    </location>
</feature>
<evidence type="ECO:0000256" key="3">
    <source>
        <dbReference type="SAM" id="MobiDB-lite"/>
    </source>
</evidence>
<sequence>MCDVPRASEPCQRRPRRRRSKKTRKARTMADLTAARRLLLTVLILSGAFGGRDGGGGRECFALQSGGGRASRRNFGAASHAGGHPQKRVAPPQTTGRNDGRSVPSGGVSIAPPDAEAENRGAASSQRQRQQRRNQDGKRYSSAKSDENDGRRRKPRRGGKQYGRRKSPRSSAERATVQFNQKLSRIAKSRDVDAPARIERLVFEAVEGIERDPPIGRNAASSAEHLEEGAPGVVADAVSFNILIGAYARRGGREAARKAEAILEEMFRLSLGIGGCVRLRPDAYSFSGVLNALSRSGERDAPDRALALLSRMDAGEGTCDGPQAATPSTITPNAVHYNCVLDALAKAGRATEAESLLREMEGRFLLTGGRTEERETFHGSRRRSNGSATAFVVGAISYNCVIRAWANYRHDGAIHSNVIDAPARAEAVLQRMIRLAETGRNPAARPDIISYTSVISAHSKSGRPDGADRAEEILRGMLGTDAEGDAAVEVVRPDVVTWGAVIGAHARRPGGGTGAKRAAALLEEMDRRHREDNKCAAPNIIIVNSVLSAFARSGELDAPQRALELLRRVQDTGRVCSRSAGAIASAMAAAPTMRLRPDAVSYSTVIDAFAKSGGSPLEAEGLLRLMGALYDETGDESVRPNEITYGSIINCWVKSGRPDAPLRAEALLDEMGNNDREGHRLQPNAMIYGSCMECWARSRRRDAAARAEDLLSRMRKAYAEGNENARPDAATVGYLINAWTKSGDTHAMGRAEELLEELEGAYCESGKRESALRPTSLVYSAVLQACAKNGTAEGALRAERLLERIKASHEVGEGDRIKLTTAQMNAVIDAHARSGEASAAERAEEILRDMLRMTEGGDTDVRVTTRTFNAALLAWKNSNGPKAPERAEALLKLMNERYKRGNFDAKPDTVTLNTVIAAWAKDSSPRGAERAEAFLQFAEKMHALGDESLKPDLISFNACLDAWANSQDVRAPRKAEALLQRMQKYSGVRPDVATVRSFIKANKSAHRSPTITTKGGGAKKKGGRQYQQWHIGVLALKAASAAKSELPFRHSHAMRGAAGGGVETAQRMLSALVSEYKNGRVDASTLRLSFDVLIDAWSKQSSGLQSEVKIKELLVQRQELFQLASH</sequence>
<evidence type="ECO:0008006" key="5">
    <source>
        <dbReference type="Google" id="ProtNLM"/>
    </source>
</evidence>
<evidence type="ECO:0000256" key="1">
    <source>
        <dbReference type="ARBA" id="ARBA00022737"/>
    </source>
</evidence>
<evidence type="ECO:0000313" key="4">
    <source>
        <dbReference type="EMBL" id="CAE2201124.1"/>
    </source>
</evidence>
<reference evidence="4" key="1">
    <citation type="submission" date="2021-01" db="EMBL/GenBank/DDBJ databases">
        <authorList>
            <person name="Corre E."/>
            <person name="Pelletier E."/>
            <person name="Niang G."/>
            <person name="Scheremetjew M."/>
            <person name="Finn R."/>
            <person name="Kale V."/>
            <person name="Holt S."/>
            <person name="Cochrane G."/>
            <person name="Meng A."/>
            <person name="Brown T."/>
            <person name="Cohen L."/>
        </authorList>
    </citation>
    <scope>NUCLEOTIDE SEQUENCE</scope>
    <source>
        <strain evidence="4">Isolate 1302-5</strain>
    </source>
</reference>
<feature type="compositionally biased region" description="Basic residues" evidence="3">
    <location>
        <begin position="13"/>
        <end position="27"/>
    </location>
</feature>
<dbReference type="EMBL" id="HBKQ01001088">
    <property type="protein sequence ID" value="CAE2201124.1"/>
    <property type="molecule type" value="Transcribed_RNA"/>
</dbReference>
<dbReference type="PANTHER" id="PTHR47942">
    <property type="entry name" value="TETRATRICOPEPTIDE REPEAT (TPR)-LIKE SUPERFAMILY PROTEIN-RELATED"/>
    <property type="match status" value="1"/>
</dbReference>
<dbReference type="AlphaFoldDB" id="A0A7S4HJK2"/>
<feature type="region of interest" description="Disordered" evidence="3">
    <location>
        <begin position="1"/>
        <end position="29"/>
    </location>
</feature>
<gene>
    <name evidence="4" type="ORF">OAUR00152_LOCUS765</name>
</gene>
<dbReference type="NCBIfam" id="TIGR00756">
    <property type="entry name" value="PPR"/>
    <property type="match status" value="1"/>
</dbReference>
<proteinExistence type="predicted"/>
<evidence type="ECO:0000256" key="2">
    <source>
        <dbReference type="PROSITE-ProRule" id="PRU00708"/>
    </source>
</evidence>
<dbReference type="Pfam" id="PF01535">
    <property type="entry name" value="PPR"/>
    <property type="match status" value="1"/>
</dbReference>
<dbReference type="PROSITE" id="PS51375">
    <property type="entry name" value="PPR"/>
    <property type="match status" value="1"/>
</dbReference>
<dbReference type="InterPro" id="IPR011990">
    <property type="entry name" value="TPR-like_helical_dom_sf"/>
</dbReference>
<keyword evidence="1" id="KW-0677">Repeat</keyword>
<feature type="repeat" description="PPR" evidence="2">
    <location>
        <begin position="333"/>
        <end position="363"/>
    </location>
</feature>
<dbReference type="InterPro" id="IPR002885">
    <property type="entry name" value="PPR_rpt"/>
</dbReference>
<name>A0A7S4HJK2_9STRA</name>
<dbReference type="PANTHER" id="PTHR47942:SF63">
    <property type="entry name" value="PENTATRICOPEPTIDE REPEAT-CONTAINING PROTEIN"/>
    <property type="match status" value="1"/>
</dbReference>
<dbReference type="Gene3D" id="1.25.40.10">
    <property type="entry name" value="Tetratricopeptide repeat domain"/>
    <property type="match status" value="5"/>
</dbReference>
<organism evidence="4">
    <name type="scientific">Odontella aurita</name>
    <dbReference type="NCBI Taxonomy" id="265563"/>
    <lineage>
        <taxon>Eukaryota</taxon>
        <taxon>Sar</taxon>
        <taxon>Stramenopiles</taxon>
        <taxon>Ochrophyta</taxon>
        <taxon>Bacillariophyta</taxon>
        <taxon>Mediophyceae</taxon>
        <taxon>Biddulphiophycidae</taxon>
        <taxon>Eupodiscales</taxon>
        <taxon>Odontellaceae</taxon>
        <taxon>Odontella</taxon>
    </lineage>
</organism>
<feature type="compositionally biased region" description="Basic residues" evidence="3">
    <location>
        <begin position="151"/>
        <end position="168"/>
    </location>
</feature>
<dbReference type="InterPro" id="IPR051222">
    <property type="entry name" value="PPR/CCM1_RNA-binding"/>
</dbReference>
<protein>
    <recommendedName>
        <fullName evidence="5">Pentacotripeptide-repeat region of PRORP domain-containing protein</fullName>
    </recommendedName>
</protein>
<dbReference type="Pfam" id="PF12854">
    <property type="entry name" value="PPR_1"/>
    <property type="match status" value="1"/>
</dbReference>
<accession>A0A7S4HJK2</accession>